<keyword evidence="6" id="KW-0346">Stress response</keyword>
<keyword evidence="11" id="KW-1185">Reference proteome</keyword>
<evidence type="ECO:0000256" key="1">
    <source>
        <dbReference type="ARBA" id="ARBA00022490"/>
    </source>
</evidence>
<dbReference type="Proteomes" id="UP000235114">
    <property type="component" value="Unassembled WGS sequence"/>
</dbReference>
<organism evidence="8 10">
    <name type="scientific">Bacillus canaveralius</name>
    <dbReference type="NCBI Taxonomy" id="1403243"/>
    <lineage>
        <taxon>Bacteria</taxon>
        <taxon>Bacillati</taxon>
        <taxon>Bacillota</taxon>
        <taxon>Bacilli</taxon>
        <taxon>Bacillales</taxon>
        <taxon>Bacillaceae</taxon>
        <taxon>Bacillus</taxon>
    </lineage>
</organism>
<evidence type="ECO:0000256" key="5">
    <source>
        <dbReference type="ARBA" id="ARBA00023163"/>
    </source>
</evidence>
<evidence type="ECO:0000256" key="4">
    <source>
        <dbReference type="ARBA" id="ARBA00023125"/>
    </source>
</evidence>
<comment type="caution">
    <text evidence="8">The sequence shown here is derived from an EMBL/GenBank/DDBJ whole genome shotgun (WGS) entry which is preliminary data.</text>
</comment>
<dbReference type="Proteomes" id="UP000234951">
    <property type="component" value="Unassembled WGS sequence"/>
</dbReference>
<dbReference type="Pfam" id="PF04542">
    <property type="entry name" value="Sigma70_r2"/>
    <property type="match status" value="1"/>
</dbReference>
<dbReference type="OrthoDB" id="3190733at2"/>
<evidence type="ECO:0000256" key="6">
    <source>
        <dbReference type="HAMAP-Rule" id="MF_02064"/>
    </source>
</evidence>
<dbReference type="EMBL" id="PGVA01000047">
    <property type="protein sequence ID" value="PLR80634.1"/>
    <property type="molecule type" value="Genomic_DNA"/>
</dbReference>
<dbReference type="HAMAP" id="MF_02064">
    <property type="entry name" value="Sigma70_SigI"/>
    <property type="match status" value="1"/>
</dbReference>
<sequence>MQDSELGILISAAVNGNEIDRETIIRHYRPYIINTAGHITGRYINWSEEEASVSLLAFNRAIDTYNSQRGRSFLNYAYLLIKRDLIDFFRKEQKADRLNQDEECEEKQSLKSYQQTLQEKELIEEILEFKKSLNEFDILFEELEHYAPKHKDSRDKMILMAHQFVGFPELVEDFLKKKRLPATLFSKKTGYSIKTVERHRKYLITLIILRLHPEWRQLTQYISIPAGDEQLC</sequence>
<evidence type="ECO:0000256" key="2">
    <source>
        <dbReference type="ARBA" id="ARBA00023015"/>
    </source>
</evidence>
<comment type="subcellular location">
    <subcellularLocation>
        <location evidence="6">Cytoplasm</location>
    </subcellularLocation>
</comment>
<evidence type="ECO:0000313" key="9">
    <source>
        <dbReference type="EMBL" id="PLR91954.1"/>
    </source>
</evidence>
<dbReference type="EMBL" id="PGVD01000060">
    <property type="protein sequence ID" value="PLR91954.1"/>
    <property type="molecule type" value="Genomic_DNA"/>
</dbReference>
<dbReference type="AlphaFoldDB" id="A0A2N5GI87"/>
<comment type="activity regulation">
    <text evidence="6">Negatively regulated by the anti-sigma-I factor RsgI.</text>
</comment>
<keyword evidence="3 6" id="KW-0731">Sigma factor</keyword>
<keyword evidence="1 6" id="KW-0963">Cytoplasm</keyword>
<feature type="DNA-binding region" description="H-T-H motif" evidence="6">
    <location>
        <begin position="182"/>
        <end position="201"/>
    </location>
</feature>
<evidence type="ECO:0000313" key="8">
    <source>
        <dbReference type="EMBL" id="PLR80634.1"/>
    </source>
</evidence>
<dbReference type="InterPro" id="IPR007627">
    <property type="entry name" value="RNA_pol_sigma70_r2"/>
</dbReference>
<evidence type="ECO:0000259" key="7">
    <source>
        <dbReference type="Pfam" id="PF04542"/>
    </source>
</evidence>
<comment type="similarity">
    <text evidence="6">Belongs to the sigma-70 factor family. SigI subfamily.</text>
</comment>
<dbReference type="GO" id="GO:0016987">
    <property type="term" value="F:sigma factor activity"/>
    <property type="evidence" value="ECO:0007669"/>
    <property type="project" value="UniProtKB-UniRule"/>
</dbReference>
<name>A0A2N5GI87_9BACI</name>
<keyword evidence="4 6" id="KW-0238">DNA-binding</keyword>
<comment type="function">
    <text evidence="6">Sigma factors are initiation factors that promote the attachment of RNA polymerase to specific initiation sites and are then released.</text>
</comment>
<reference evidence="8 10" key="1">
    <citation type="submission" date="2017-11" db="EMBL/GenBank/DDBJ databases">
        <title>Comparitive Functional Genomics of Dry Heat Resistant strains isolated from the Viking Spacecraft.</title>
        <authorList>
            <person name="Seuylemezian A."/>
            <person name="Cooper K."/>
            <person name="Vaishampayan P."/>
        </authorList>
    </citation>
    <scope>NUCLEOTIDE SEQUENCE [LARGE SCALE GENOMIC DNA]</scope>
    <source>
        <strain evidence="8 10">M4.6</strain>
    </source>
</reference>
<keyword evidence="5 6" id="KW-0804">Transcription</keyword>
<dbReference type="GO" id="GO:0003677">
    <property type="term" value="F:DNA binding"/>
    <property type="evidence" value="ECO:0007669"/>
    <property type="project" value="UniProtKB-UniRule"/>
</dbReference>
<feature type="short sequence motif" description="Polymerase core binding" evidence="6">
    <location>
        <begin position="49"/>
        <end position="62"/>
    </location>
</feature>
<proteinExistence type="inferred from homology"/>
<reference evidence="9 11" key="2">
    <citation type="submission" date="2017-12" db="EMBL/GenBank/DDBJ databases">
        <title>Comparative Functional Genomics of Dry Heat Resistant strains isolated from the Viking Spacecraft.</title>
        <authorList>
            <person name="Seuylemezian A."/>
            <person name="Cooper K."/>
            <person name="Vaishampayan P."/>
        </authorList>
    </citation>
    <scope>NUCLEOTIDE SEQUENCE [LARGE SCALE GENOMIC DNA]</scope>
    <source>
        <strain evidence="9 11">ATCC 29669</strain>
    </source>
</reference>
<dbReference type="RefSeq" id="WP_101578704.1">
    <property type="nucleotide sequence ID" value="NZ_PGVA01000047.1"/>
</dbReference>
<keyword evidence="2 6" id="KW-0805">Transcription regulation</keyword>
<feature type="domain" description="RNA polymerase sigma-70 region 2" evidence="7">
    <location>
        <begin position="24"/>
        <end position="94"/>
    </location>
</feature>
<dbReference type="NCBIfam" id="TIGR02937">
    <property type="entry name" value="sigma70-ECF"/>
    <property type="match status" value="1"/>
</dbReference>
<dbReference type="InterPro" id="IPR014244">
    <property type="entry name" value="RNA_pol_sigma-I"/>
</dbReference>
<dbReference type="InterPro" id="IPR014284">
    <property type="entry name" value="RNA_pol_sigma-70_dom"/>
</dbReference>
<dbReference type="SUPFAM" id="SSF88946">
    <property type="entry name" value="Sigma2 domain of RNA polymerase sigma factors"/>
    <property type="match status" value="1"/>
</dbReference>
<dbReference type="GO" id="GO:0006352">
    <property type="term" value="P:DNA-templated transcription initiation"/>
    <property type="evidence" value="ECO:0007669"/>
    <property type="project" value="UniProtKB-UniRule"/>
</dbReference>
<gene>
    <name evidence="6" type="primary">sigI</name>
    <name evidence="8" type="ORF">CU635_17680</name>
    <name evidence="9" type="ORF">CVD25_18960</name>
</gene>
<dbReference type="GO" id="GO:0005737">
    <property type="term" value="C:cytoplasm"/>
    <property type="evidence" value="ECO:0007669"/>
    <property type="project" value="UniProtKB-SubCell"/>
</dbReference>
<evidence type="ECO:0000256" key="3">
    <source>
        <dbReference type="ARBA" id="ARBA00023082"/>
    </source>
</evidence>
<evidence type="ECO:0000313" key="10">
    <source>
        <dbReference type="Proteomes" id="UP000234951"/>
    </source>
</evidence>
<dbReference type="Gene3D" id="1.10.1740.10">
    <property type="match status" value="1"/>
</dbReference>
<evidence type="ECO:0000313" key="11">
    <source>
        <dbReference type="Proteomes" id="UP000235114"/>
    </source>
</evidence>
<dbReference type="PIRSF" id="PIRSF038953">
    <property type="entry name" value="SigI"/>
    <property type="match status" value="1"/>
</dbReference>
<accession>A0A2N5GI87</accession>
<comment type="subunit">
    <text evidence="6">Interacts with RsgI.</text>
</comment>
<dbReference type="InterPro" id="IPR013325">
    <property type="entry name" value="RNA_pol_sigma_r2"/>
</dbReference>
<protein>
    <recommendedName>
        <fullName evidence="6">RNA polymerase sigma factor SigI</fullName>
    </recommendedName>
</protein>